<protein>
    <submittedName>
        <fullName evidence="2">Uncharacterized protein</fullName>
    </submittedName>
</protein>
<evidence type="ECO:0000313" key="3">
    <source>
        <dbReference type="Proteomes" id="UP000619293"/>
    </source>
</evidence>
<sequence length="180" mass="19044">MAADSNDVLKYLAARGVPEKFVWPEVPDGGLKQETVELVGTLQAGNAEEIFIFTGGVVLKLPTDAVLGISDSSVGPVGSSRMLVSTTAVAETNNRLLLLPEVRDGVAPLVLENPDGYVEHASYTDKTLERFKDIMEKLKQMGLPVPVGSNAATETASYMSSATGGTGDKSDSDPIRMTDD</sequence>
<dbReference type="RefSeq" id="WP_147433017.1">
    <property type="nucleotide sequence ID" value="NZ_BAAALB010000009.1"/>
</dbReference>
<evidence type="ECO:0000313" key="2">
    <source>
        <dbReference type="EMBL" id="GIF90269.1"/>
    </source>
</evidence>
<reference evidence="2 3" key="1">
    <citation type="submission" date="2021-01" db="EMBL/GenBank/DDBJ databases">
        <title>Whole genome shotgun sequence of Catellatospora chokoriensis NBRC 107358.</title>
        <authorList>
            <person name="Komaki H."/>
            <person name="Tamura T."/>
        </authorList>
    </citation>
    <scope>NUCLEOTIDE SEQUENCE [LARGE SCALE GENOMIC DNA]</scope>
    <source>
        <strain evidence="2 3">NBRC 107358</strain>
    </source>
</reference>
<comment type="caution">
    <text evidence="2">The sequence shown here is derived from an EMBL/GenBank/DDBJ whole genome shotgun (WGS) entry which is preliminary data.</text>
</comment>
<dbReference type="EMBL" id="BONG01000021">
    <property type="protein sequence ID" value="GIF90269.1"/>
    <property type="molecule type" value="Genomic_DNA"/>
</dbReference>
<evidence type="ECO:0000256" key="1">
    <source>
        <dbReference type="SAM" id="MobiDB-lite"/>
    </source>
</evidence>
<accession>A0A8J3JXG8</accession>
<dbReference type="AlphaFoldDB" id="A0A8J3JXG8"/>
<feature type="region of interest" description="Disordered" evidence="1">
    <location>
        <begin position="157"/>
        <end position="180"/>
    </location>
</feature>
<name>A0A8J3JXG8_9ACTN</name>
<proteinExistence type="predicted"/>
<keyword evidence="3" id="KW-1185">Reference proteome</keyword>
<gene>
    <name evidence="2" type="ORF">Cch02nite_37130</name>
</gene>
<organism evidence="2 3">
    <name type="scientific">Catellatospora chokoriensis</name>
    <dbReference type="NCBI Taxonomy" id="310353"/>
    <lineage>
        <taxon>Bacteria</taxon>
        <taxon>Bacillati</taxon>
        <taxon>Actinomycetota</taxon>
        <taxon>Actinomycetes</taxon>
        <taxon>Micromonosporales</taxon>
        <taxon>Micromonosporaceae</taxon>
        <taxon>Catellatospora</taxon>
    </lineage>
</organism>
<dbReference type="Proteomes" id="UP000619293">
    <property type="component" value="Unassembled WGS sequence"/>
</dbReference>
<feature type="compositionally biased region" description="Basic and acidic residues" evidence="1">
    <location>
        <begin position="168"/>
        <end position="180"/>
    </location>
</feature>